<dbReference type="OrthoDB" id="1116060at2"/>
<feature type="transmembrane region" description="Helical" evidence="1">
    <location>
        <begin position="206"/>
        <end position="229"/>
    </location>
</feature>
<dbReference type="AlphaFoldDB" id="A0A2U0U7W5"/>
<sequence length="313" mass="35453">MLTRSQTKIAQSRWTLPATAIYVALLCIFIGMQTCQLWGQVLLLGLSTLMLVELNNANSLIRIYSRMVSCSFLVMIIMSNFVMADIVSMVAVTAFVGFYLCFFKAYQNPTATNHIFFAFFALGIASIAFAQVLFLLPILWILLATNVMAFSARTFFATLLGIASPYWFAAAYFIYVGDLNFFPRHFIELIQVGPMLDFTTIDEHRIVTAIFIAALAIIGATHFLMYSYLDKIRTRMIYEVFIVIDLCCFCLIILQPQHFDRLLGLAILTTSPLIGHYLALSHTKISNICFYAIIVLALIITFYNLWMPLTIFS</sequence>
<reference evidence="2 3" key="1">
    <citation type="submission" date="2018-05" db="EMBL/GenBank/DDBJ databases">
        <title>Genomic Encyclopedia of Type Strains, Phase IV (KMG-IV): sequencing the most valuable type-strain genomes for metagenomic binning, comparative biology and taxonomic classification.</title>
        <authorList>
            <person name="Goeker M."/>
        </authorList>
    </citation>
    <scope>NUCLEOTIDE SEQUENCE [LARGE SCALE GENOMIC DNA]</scope>
    <source>
        <strain evidence="2 3">DSM 100333</strain>
    </source>
</reference>
<feature type="transmembrane region" description="Helical" evidence="1">
    <location>
        <begin position="288"/>
        <end position="306"/>
    </location>
</feature>
<dbReference type="Proteomes" id="UP000245870">
    <property type="component" value="Unassembled WGS sequence"/>
</dbReference>
<keyword evidence="1" id="KW-0472">Membrane</keyword>
<feature type="transmembrane region" description="Helical" evidence="1">
    <location>
        <begin position="115"/>
        <end position="143"/>
    </location>
</feature>
<gene>
    <name evidence="2" type="ORF">C7379_10958</name>
</gene>
<proteinExistence type="predicted"/>
<evidence type="ECO:0000256" key="1">
    <source>
        <dbReference type="SAM" id="Phobius"/>
    </source>
</evidence>
<evidence type="ECO:0000313" key="2">
    <source>
        <dbReference type="EMBL" id="PVX53718.1"/>
    </source>
</evidence>
<evidence type="ECO:0008006" key="4">
    <source>
        <dbReference type="Google" id="ProtNLM"/>
    </source>
</evidence>
<protein>
    <recommendedName>
        <fullName evidence="4">Transmembrane protein</fullName>
    </recommendedName>
</protein>
<feature type="transmembrane region" description="Helical" evidence="1">
    <location>
        <begin position="67"/>
        <end position="100"/>
    </location>
</feature>
<name>A0A2U0U7W5_9BACT</name>
<evidence type="ECO:0000313" key="3">
    <source>
        <dbReference type="Proteomes" id="UP000245870"/>
    </source>
</evidence>
<keyword evidence="1" id="KW-1133">Transmembrane helix</keyword>
<organism evidence="2 3">
    <name type="scientific">Hallella colorans</name>
    <dbReference type="NCBI Taxonomy" id="1703337"/>
    <lineage>
        <taxon>Bacteria</taxon>
        <taxon>Pseudomonadati</taxon>
        <taxon>Bacteroidota</taxon>
        <taxon>Bacteroidia</taxon>
        <taxon>Bacteroidales</taxon>
        <taxon>Prevotellaceae</taxon>
        <taxon>Hallella</taxon>
    </lineage>
</organism>
<dbReference type="EMBL" id="QENY01000009">
    <property type="protein sequence ID" value="PVX53718.1"/>
    <property type="molecule type" value="Genomic_DNA"/>
</dbReference>
<keyword evidence="1" id="KW-0812">Transmembrane</keyword>
<comment type="caution">
    <text evidence="2">The sequence shown here is derived from an EMBL/GenBank/DDBJ whole genome shotgun (WGS) entry which is preliminary data.</text>
</comment>
<feature type="transmembrane region" description="Helical" evidence="1">
    <location>
        <begin position="262"/>
        <end position="281"/>
    </location>
</feature>
<keyword evidence="3" id="KW-1185">Reference proteome</keyword>
<dbReference type="RefSeq" id="WP_116616471.1">
    <property type="nucleotide sequence ID" value="NZ_QENY01000009.1"/>
</dbReference>
<accession>A0A2U0U7W5</accession>
<feature type="transmembrane region" description="Helical" evidence="1">
    <location>
        <begin position="236"/>
        <end position="256"/>
    </location>
</feature>
<feature type="transmembrane region" description="Helical" evidence="1">
    <location>
        <begin position="155"/>
        <end position="175"/>
    </location>
</feature>